<accession>A0ABR4CZS5</accession>
<organism evidence="1 2">
    <name type="scientific">Oculimacula yallundae</name>
    <dbReference type="NCBI Taxonomy" id="86028"/>
    <lineage>
        <taxon>Eukaryota</taxon>
        <taxon>Fungi</taxon>
        <taxon>Dikarya</taxon>
        <taxon>Ascomycota</taxon>
        <taxon>Pezizomycotina</taxon>
        <taxon>Leotiomycetes</taxon>
        <taxon>Helotiales</taxon>
        <taxon>Ploettnerulaceae</taxon>
        <taxon>Oculimacula</taxon>
    </lineage>
</organism>
<name>A0ABR4CZS5_9HELO</name>
<protein>
    <submittedName>
        <fullName evidence="1">Uncharacterized protein</fullName>
    </submittedName>
</protein>
<gene>
    <name evidence="1" type="ORF">VTL71DRAFT_347</name>
</gene>
<sequence length="76" mass="8382">MPLPSQTRITRVLTRTEPPSLSALAQQVPLSASTPYYGSSAVVEIHFASSLAISRSNTSRPHLQLLPRLLWLCGYF</sequence>
<reference evidence="1 2" key="1">
    <citation type="journal article" date="2024" name="Commun. Biol.">
        <title>Comparative genomic analysis of thermophilic fungi reveals convergent evolutionary adaptations and gene losses.</title>
        <authorList>
            <person name="Steindorff A.S."/>
            <person name="Aguilar-Pontes M.V."/>
            <person name="Robinson A.J."/>
            <person name="Andreopoulos B."/>
            <person name="LaButti K."/>
            <person name="Kuo A."/>
            <person name="Mondo S."/>
            <person name="Riley R."/>
            <person name="Otillar R."/>
            <person name="Haridas S."/>
            <person name="Lipzen A."/>
            <person name="Grimwood J."/>
            <person name="Schmutz J."/>
            <person name="Clum A."/>
            <person name="Reid I.D."/>
            <person name="Moisan M.C."/>
            <person name="Butler G."/>
            <person name="Nguyen T.T.M."/>
            <person name="Dewar K."/>
            <person name="Conant G."/>
            <person name="Drula E."/>
            <person name="Henrissat B."/>
            <person name="Hansel C."/>
            <person name="Singer S."/>
            <person name="Hutchinson M.I."/>
            <person name="de Vries R.P."/>
            <person name="Natvig D.O."/>
            <person name="Powell A.J."/>
            <person name="Tsang A."/>
            <person name="Grigoriev I.V."/>
        </authorList>
    </citation>
    <scope>NUCLEOTIDE SEQUENCE [LARGE SCALE GENOMIC DNA]</scope>
    <source>
        <strain evidence="1 2">CBS 494.80</strain>
    </source>
</reference>
<evidence type="ECO:0000313" key="1">
    <source>
        <dbReference type="EMBL" id="KAL2075404.1"/>
    </source>
</evidence>
<dbReference type="EMBL" id="JAZHXI010000001">
    <property type="protein sequence ID" value="KAL2075404.1"/>
    <property type="molecule type" value="Genomic_DNA"/>
</dbReference>
<comment type="caution">
    <text evidence="1">The sequence shown here is derived from an EMBL/GenBank/DDBJ whole genome shotgun (WGS) entry which is preliminary data.</text>
</comment>
<dbReference type="Proteomes" id="UP001595075">
    <property type="component" value="Unassembled WGS sequence"/>
</dbReference>
<evidence type="ECO:0000313" key="2">
    <source>
        <dbReference type="Proteomes" id="UP001595075"/>
    </source>
</evidence>
<keyword evidence="2" id="KW-1185">Reference proteome</keyword>
<proteinExistence type="predicted"/>